<accession>A0A078M1B0</accession>
<proteinExistence type="predicted"/>
<reference evidence="2" key="1">
    <citation type="submission" date="2014-07" db="EMBL/GenBank/DDBJ databases">
        <authorList>
            <person name="Urmite Genomes Urmite Genomes"/>
        </authorList>
    </citation>
    <scope>NUCLEOTIDE SEQUENCE</scope>
    <source>
        <strain evidence="2">13S34_air</strain>
    </source>
</reference>
<dbReference type="EMBL" id="LN483073">
    <property type="protein sequence ID" value="CEA00000.1"/>
    <property type="molecule type" value="Genomic_DNA"/>
</dbReference>
<protein>
    <recommendedName>
        <fullName evidence="3">DUF304 domain-containing protein</fullName>
    </recommendedName>
</protein>
<gene>
    <name evidence="2" type="ORF">BN1050_00405</name>
</gene>
<organism evidence="2">
    <name type="scientific">Metalysinibacillus saudimassiliensis</name>
    <dbReference type="NCBI Taxonomy" id="1461583"/>
    <lineage>
        <taxon>Bacteria</taxon>
        <taxon>Bacillati</taxon>
        <taxon>Bacillota</taxon>
        <taxon>Bacilli</taxon>
        <taxon>Bacillales</taxon>
        <taxon>Caryophanaceae</taxon>
        <taxon>Metalysinibacillus</taxon>
    </lineage>
</organism>
<evidence type="ECO:0008006" key="3">
    <source>
        <dbReference type="Google" id="ProtNLM"/>
    </source>
</evidence>
<evidence type="ECO:0000256" key="1">
    <source>
        <dbReference type="SAM" id="Phobius"/>
    </source>
</evidence>
<evidence type="ECO:0000313" key="2">
    <source>
        <dbReference type="EMBL" id="CEA00000.1"/>
    </source>
</evidence>
<dbReference type="PATRIC" id="fig|1461583.4.peg.378"/>
<feature type="transmembrane region" description="Helical" evidence="1">
    <location>
        <begin position="9"/>
        <end position="28"/>
    </location>
</feature>
<sequence length="131" mass="15195">MHIATTPKFTLFIWLLITIVIAVTPWPFPQISLLAVLAMVLVVLISFLHYQLQITDKGITYRVMALNSTVKKRHLATADITRIEFTRRQDDTIFQAEVFTTTQNLSLLRFDSPDLYTELRAFCQKHHIPHN</sequence>
<dbReference type="AlphaFoldDB" id="A0A078M1B0"/>
<name>A0A078M1B0_9BACL</name>
<dbReference type="HOGENOM" id="CLU_1925015_0_0_9"/>
<keyword evidence="1" id="KW-0472">Membrane</keyword>
<keyword evidence="1" id="KW-1133">Transmembrane helix</keyword>
<feature type="transmembrane region" description="Helical" evidence="1">
    <location>
        <begin position="34"/>
        <end position="52"/>
    </location>
</feature>
<keyword evidence="1" id="KW-0812">Transmembrane</keyword>